<evidence type="ECO:0000256" key="1">
    <source>
        <dbReference type="SAM" id="MobiDB-lite"/>
    </source>
</evidence>
<keyword evidence="4" id="KW-1185">Reference proteome</keyword>
<dbReference type="Proteomes" id="UP000193207">
    <property type="component" value="Unassembled WGS sequence"/>
</dbReference>
<dbReference type="AlphaFoldDB" id="A0A1X6Y4S6"/>
<feature type="region of interest" description="Disordered" evidence="1">
    <location>
        <begin position="52"/>
        <end position="76"/>
    </location>
</feature>
<evidence type="ECO:0000313" key="3">
    <source>
        <dbReference type="EMBL" id="SLN10330.1"/>
    </source>
</evidence>
<dbReference type="OrthoDB" id="7709609at2"/>
<evidence type="ECO:0000313" key="4">
    <source>
        <dbReference type="Proteomes" id="UP000193207"/>
    </source>
</evidence>
<accession>A0A1X6Y4S6</accession>
<feature type="compositionally biased region" description="Low complexity" evidence="1">
    <location>
        <begin position="67"/>
        <end position="76"/>
    </location>
</feature>
<keyword evidence="2" id="KW-0472">Membrane</keyword>
<feature type="region of interest" description="Disordered" evidence="1">
    <location>
        <begin position="1"/>
        <end position="33"/>
    </location>
</feature>
<organism evidence="3 4">
    <name type="scientific">Roseovarius halotolerans</name>
    <dbReference type="NCBI Taxonomy" id="505353"/>
    <lineage>
        <taxon>Bacteria</taxon>
        <taxon>Pseudomonadati</taxon>
        <taxon>Pseudomonadota</taxon>
        <taxon>Alphaproteobacteria</taxon>
        <taxon>Rhodobacterales</taxon>
        <taxon>Roseobacteraceae</taxon>
        <taxon>Roseovarius</taxon>
    </lineage>
</organism>
<keyword evidence="2" id="KW-1133">Transmembrane helix</keyword>
<proteinExistence type="predicted"/>
<dbReference type="EMBL" id="FWFU01000001">
    <property type="protein sequence ID" value="SLN10330.1"/>
    <property type="molecule type" value="Genomic_DNA"/>
</dbReference>
<feature type="transmembrane region" description="Helical" evidence="2">
    <location>
        <begin position="90"/>
        <end position="118"/>
    </location>
</feature>
<gene>
    <name evidence="3" type="ORF">ROH8110_00008</name>
</gene>
<reference evidence="3 4" key="1">
    <citation type="submission" date="2017-03" db="EMBL/GenBank/DDBJ databases">
        <authorList>
            <person name="Afonso C.L."/>
            <person name="Miller P.J."/>
            <person name="Scott M.A."/>
            <person name="Spackman E."/>
            <person name="Goraichik I."/>
            <person name="Dimitrov K.M."/>
            <person name="Suarez D.L."/>
            <person name="Swayne D.E."/>
        </authorList>
    </citation>
    <scope>NUCLEOTIDE SEQUENCE [LARGE SCALE GENOMIC DNA]</scope>
    <source>
        <strain evidence="3 4">CECT 8110</strain>
    </source>
</reference>
<keyword evidence="2" id="KW-0812">Transmembrane</keyword>
<sequence>MSENPTYRGDERPRTAQGVPGARAAGVDAPDTARDMVRKVMQEGERPVRHKRLPTLAPAEPAPAPSPAGAAAPMHNAAQRRRLMPRRKHVWLLALALVMVWKPLLLPLIVLVTFWIGLICYLTLGHERSAAGAARIWSGYERRWPARAARARRRADGFALWWDRVLDRLPERWAARLAMPDLSGDAPGLPDDAPDPFERLAARNREC</sequence>
<evidence type="ECO:0000256" key="2">
    <source>
        <dbReference type="SAM" id="Phobius"/>
    </source>
</evidence>
<dbReference type="RefSeq" id="WP_085815766.1">
    <property type="nucleotide sequence ID" value="NZ_FWFU01000001.1"/>
</dbReference>
<name>A0A1X6Y4S6_9RHOB</name>
<protein>
    <submittedName>
        <fullName evidence="3">Uncharacterized protein</fullName>
    </submittedName>
</protein>